<dbReference type="Pfam" id="PF01145">
    <property type="entry name" value="Band_7"/>
    <property type="match status" value="1"/>
</dbReference>
<dbReference type="SUPFAM" id="SSF117892">
    <property type="entry name" value="Band 7/SPFH domain"/>
    <property type="match status" value="1"/>
</dbReference>
<feature type="coiled-coil region" evidence="2">
    <location>
        <begin position="198"/>
        <end position="225"/>
    </location>
</feature>
<organism evidence="5">
    <name type="scientific">uncultured Sulfurovum sp</name>
    <dbReference type="NCBI Taxonomy" id="269237"/>
    <lineage>
        <taxon>Bacteria</taxon>
        <taxon>Pseudomonadati</taxon>
        <taxon>Campylobacterota</taxon>
        <taxon>Epsilonproteobacteria</taxon>
        <taxon>Campylobacterales</taxon>
        <taxon>Sulfurovaceae</taxon>
        <taxon>Sulfurovum</taxon>
        <taxon>environmental samples</taxon>
    </lineage>
</organism>
<evidence type="ECO:0000259" key="4">
    <source>
        <dbReference type="Pfam" id="PF01145"/>
    </source>
</evidence>
<evidence type="ECO:0000256" key="3">
    <source>
        <dbReference type="SAM" id="SignalP"/>
    </source>
</evidence>
<keyword evidence="3" id="KW-0732">Signal</keyword>
<dbReference type="AlphaFoldDB" id="A0A6S6SSH2"/>
<evidence type="ECO:0000256" key="2">
    <source>
        <dbReference type="SAM" id="Coils"/>
    </source>
</evidence>
<feature type="domain" description="Band 7" evidence="4">
    <location>
        <begin position="26"/>
        <end position="215"/>
    </location>
</feature>
<proteinExistence type="predicted"/>
<dbReference type="InterPro" id="IPR036013">
    <property type="entry name" value="Band_7/SPFH_dom_sf"/>
</dbReference>
<keyword evidence="2" id="KW-0175">Coiled coil</keyword>
<evidence type="ECO:0000256" key="1">
    <source>
        <dbReference type="ARBA" id="ARBA00004167"/>
    </source>
</evidence>
<dbReference type="GO" id="GO:0016020">
    <property type="term" value="C:membrane"/>
    <property type="evidence" value="ECO:0007669"/>
    <property type="project" value="UniProtKB-SubCell"/>
</dbReference>
<sequence>MNKALHLISLSLLSFSLSGCISTSAIDQGEEGVLVYQPWIFGHGGVDETPVSTGLVWKAWSTSVIRVDIRPFNINEVFDDLVTKDNNPVDFKIHLTFKHIAGKTPVLVEKFGDNWYKNKVREPLRNATRTFTKNHTMFEMTTNSSITDKLEKQVKKEIKDFLLKEKIPTELLEATVGKVMPPKIVIDSTIQTAVQKQNVKTQQERVKAEESREKAEKASANADKAYMDAIGMNASQYLEMKRLDVQKLAIEAAKEGKVNITIIMGNAQPMFNVKN</sequence>
<evidence type="ECO:0000313" key="5">
    <source>
        <dbReference type="EMBL" id="CAA6806194.1"/>
    </source>
</evidence>
<name>A0A6S6SSH2_9BACT</name>
<dbReference type="EMBL" id="CACVAP010000047">
    <property type="protein sequence ID" value="CAA6806194.1"/>
    <property type="molecule type" value="Genomic_DNA"/>
</dbReference>
<feature type="chain" id="PRO_5028220140" description="Band 7 domain-containing protein" evidence="3">
    <location>
        <begin position="26"/>
        <end position="275"/>
    </location>
</feature>
<gene>
    <name evidence="5" type="ORF">HELGO_WM3995</name>
</gene>
<reference evidence="5" key="1">
    <citation type="submission" date="2020-01" db="EMBL/GenBank/DDBJ databases">
        <authorList>
            <person name="Meier V. D."/>
            <person name="Meier V D."/>
        </authorList>
    </citation>
    <scope>NUCLEOTIDE SEQUENCE</scope>
    <source>
        <strain evidence="5">HLG_WM_MAG_06</strain>
    </source>
</reference>
<dbReference type="PROSITE" id="PS51257">
    <property type="entry name" value="PROKAR_LIPOPROTEIN"/>
    <property type="match status" value="1"/>
</dbReference>
<accession>A0A6S6SSH2</accession>
<dbReference type="InterPro" id="IPR001107">
    <property type="entry name" value="Band_7"/>
</dbReference>
<comment type="subcellular location">
    <subcellularLocation>
        <location evidence="1">Membrane</location>
        <topology evidence="1">Single-pass membrane protein</topology>
    </subcellularLocation>
</comment>
<protein>
    <recommendedName>
        <fullName evidence="4">Band 7 domain-containing protein</fullName>
    </recommendedName>
</protein>
<feature type="signal peptide" evidence="3">
    <location>
        <begin position="1"/>
        <end position="25"/>
    </location>
</feature>